<feature type="domain" description="Glycosyl hydrolase family 30 beta sandwich" evidence="5">
    <location>
        <begin position="423"/>
        <end position="483"/>
    </location>
</feature>
<gene>
    <name evidence="6" type="ORF">GALL_40280</name>
</gene>
<dbReference type="PANTHER" id="PTHR11069">
    <property type="entry name" value="GLUCOSYLCERAMIDASE"/>
    <property type="match status" value="1"/>
</dbReference>
<dbReference type="Pfam" id="PF02055">
    <property type="entry name" value="Glyco_hydro_30"/>
    <property type="match status" value="1"/>
</dbReference>
<dbReference type="InterPro" id="IPR001139">
    <property type="entry name" value="Glyco_hydro_30"/>
</dbReference>
<sequence>MPLLSRPPCPSRLAAALAAAACLLAPTVEAASSAPKTMPTQRTWTVVETARDNSHRLFPMAGPRPTPDHGGDAAIICNPAESFQAIEGFGGALTESTAWVLEQLPKSRRNAILAAYFNPDDGLGYTLVRSHINSCDFSLSTWSLDDTPGDTTLSHFTLAPMRRWLLPVLHEAIATPGAHIRFLFSPWSPPAWMKTNGSMTHGGELRADCRDTWARFVVKFVEEMKSKEHIPVWALTVQNEPAANQVWESCLYSAAQERDFVRDHLGPALHAAGLDGVHLLVHDHNRDILDERAGTILSDPAAAKYVWGSALHWYVSEDFAASSRLHARFPDKHILFTEGCWEGGVKLGKWDRGERYARNMIGDLRNWVCGWIDWNMVLDSTGGPNHVGNLCDSPVIVDLKTGEVTFQSSFYYIGQFSRFVHPGAVRIGSTAQFGNLESIAFRNPDGSLAIIVFNPSDNPAHFALRIEGSQLDCFIPEHAIQTYVGSVPLSQ</sequence>
<dbReference type="Gene3D" id="2.60.40.1180">
    <property type="entry name" value="Golgi alpha-mannosidase II"/>
    <property type="match status" value="1"/>
</dbReference>
<dbReference type="GO" id="GO:0016020">
    <property type="term" value="C:membrane"/>
    <property type="evidence" value="ECO:0007669"/>
    <property type="project" value="GOC"/>
</dbReference>
<proteinExistence type="inferred from homology"/>
<accession>A0A1J5TFG1</accession>
<dbReference type="InterPro" id="IPR033453">
    <property type="entry name" value="Glyco_hydro_30_TIM-barrel"/>
</dbReference>
<dbReference type="SUPFAM" id="SSF51445">
    <property type="entry name" value="(Trans)glycosidases"/>
    <property type="match status" value="1"/>
</dbReference>
<evidence type="ECO:0000256" key="3">
    <source>
        <dbReference type="ARBA" id="ARBA00022801"/>
    </source>
</evidence>
<name>A0A1J5TFG1_9ZZZZ</name>
<reference evidence="6" key="1">
    <citation type="submission" date="2016-10" db="EMBL/GenBank/DDBJ databases">
        <title>Sequence of Gallionella enrichment culture.</title>
        <authorList>
            <person name="Poehlein A."/>
            <person name="Muehling M."/>
            <person name="Daniel R."/>
        </authorList>
    </citation>
    <scope>NUCLEOTIDE SEQUENCE</scope>
</reference>
<keyword evidence="3 6" id="KW-0378">Hydrolase</keyword>
<dbReference type="InterPro" id="IPR013780">
    <property type="entry name" value="Glyco_hydro_b"/>
</dbReference>
<dbReference type="EMBL" id="MLJW01000010">
    <property type="protein sequence ID" value="OIR14912.1"/>
    <property type="molecule type" value="Genomic_DNA"/>
</dbReference>
<feature type="domain" description="Glycosyl hydrolase family 30 TIM-barrel" evidence="4">
    <location>
        <begin position="86"/>
        <end position="420"/>
    </location>
</feature>
<dbReference type="GO" id="GO:0006680">
    <property type="term" value="P:glucosylceramide catabolic process"/>
    <property type="evidence" value="ECO:0007669"/>
    <property type="project" value="TreeGrafter"/>
</dbReference>
<evidence type="ECO:0000256" key="2">
    <source>
        <dbReference type="ARBA" id="ARBA00022729"/>
    </source>
</evidence>
<keyword evidence="2" id="KW-0732">Signal</keyword>
<dbReference type="AlphaFoldDB" id="A0A1J5TFG1"/>
<dbReference type="Pfam" id="PF17189">
    <property type="entry name" value="Glyco_hydro_30C"/>
    <property type="match status" value="1"/>
</dbReference>
<dbReference type="PANTHER" id="PTHR11069:SF23">
    <property type="entry name" value="LYSOSOMAL ACID GLUCOSYLCERAMIDASE"/>
    <property type="match status" value="1"/>
</dbReference>
<comment type="similarity">
    <text evidence="1">Belongs to the glycosyl hydrolase 30 family.</text>
</comment>
<dbReference type="InterPro" id="IPR033452">
    <property type="entry name" value="GH30_C"/>
</dbReference>
<evidence type="ECO:0000256" key="1">
    <source>
        <dbReference type="ARBA" id="ARBA00005382"/>
    </source>
</evidence>
<comment type="caution">
    <text evidence="6">The sequence shown here is derived from an EMBL/GenBank/DDBJ whole genome shotgun (WGS) entry which is preliminary data.</text>
</comment>
<evidence type="ECO:0000259" key="4">
    <source>
        <dbReference type="Pfam" id="PF02055"/>
    </source>
</evidence>
<organism evidence="6">
    <name type="scientific">mine drainage metagenome</name>
    <dbReference type="NCBI Taxonomy" id="410659"/>
    <lineage>
        <taxon>unclassified sequences</taxon>
        <taxon>metagenomes</taxon>
        <taxon>ecological metagenomes</taxon>
    </lineage>
</organism>
<evidence type="ECO:0000259" key="5">
    <source>
        <dbReference type="Pfam" id="PF17189"/>
    </source>
</evidence>
<protein>
    <submittedName>
        <fullName evidence="6">O-glycosyl hydrolase family 30</fullName>
    </submittedName>
</protein>
<dbReference type="GO" id="GO:0004348">
    <property type="term" value="F:glucosylceramidase activity"/>
    <property type="evidence" value="ECO:0007669"/>
    <property type="project" value="InterPro"/>
</dbReference>
<dbReference type="InterPro" id="IPR017853">
    <property type="entry name" value="GH"/>
</dbReference>
<dbReference type="Gene3D" id="3.20.20.80">
    <property type="entry name" value="Glycosidases"/>
    <property type="match status" value="1"/>
</dbReference>
<evidence type="ECO:0000313" key="6">
    <source>
        <dbReference type="EMBL" id="OIR14912.1"/>
    </source>
</evidence>
<dbReference type="PRINTS" id="PR00843">
    <property type="entry name" value="GLHYDRLASE30"/>
</dbReference>